<dbReference type="InterPro" id="IPR008979">
    <property type="entry name" value="Galactose-bd-like_sf"/>
</dbReference>
<dbReference type="Proteomes" id="UP000046392">
    <property type="component" value="Unplaced"/>
</dbReference>
<feature type="domain" description="P/Homo B" evidence="15">
    <location>
        <begin position="495"/>
        <end position="633"/>
    </location>
</feature>
<feature type="compositionally biased region" description="Polar residues" evidence="14">
    <location>
        <begin position="236"/>
        <end position="246"/>
    </location>
</feature>
<feature type="active site" description="Charge relay system" evidence="12 13">
    <location>
        <position position="245"/>
    </location>
</feature>
<dbReference type="CDD" id="cd04059">
    <property type="entry name" value="Peptidases_S8_Protein_convertases_Kexins_Furin-like"/>
    <property type="match status" value="1"/>
</dbReference>
<dbReference type="PRINTS" id="PR00723">
    <property type="entry name" value="SUBTILISIN"/>
</dbReference>
<comment type="similarity">
    <text evidence="2">Belongs to the peptidase S8 family. Furin subfamily.</text>
</comment>
<keyword evidence="11" id="KW-0325">Glycoprotein</keyword>
<dbReference type="STRING" id="174720.A0A0N5BG04"/>
<evidence type="ECO:0000256" key="11">
    <source>
        <dbReference type="ARBA" id="ARBA00023180"/>
    </source>
</evidence>
<dbReference type="Pfam" id="PF16470">
    <property type="entry name" value="S8_pro-domain"/>
    <property type="match status" value="1"/>
</dbReference>
<dbReference type="AlphaFoldDB" id="A0A0N5BG04"/>
<dbReference type="InterPro" id="IPR000209">
    <property type="entry name" value="Peptidase_S8/S53_dom"/>
</dbReference>
<keyword evidence="5" id="KW-0732">Signal</keyword>
<dbReference type="FunFam" id="3.40.50.200:FF:000001">
    <property type="entry name" value="Furin 2, isoform B"/>
    <property type="match status" value="1"/>
</dbReference>
<dbReference type="Pfam" id="PF01483">
    <property type="entry name" value="P_proprotein"/>
    <property type="match status" value="1"/>
</dbReference>
<dbReference type="PANTHER" id="PTHR42884">
    <property type="entry name" value="PROPROTEIN CONVERTASE SUBTILISIN/KEXIN-RELATED"/>
    <property type="match status" value="1"/>
</dbReference>
<name>A0A0N5BG04_STREA</name>
<dbReference type="PANTHER" id="PTHR42884:SF23">
    <property type="entry name" value="FURIN-LIKE PROTEASE 2"/>
    <property type="match status" value="1"/>
</dbReference>
<dbReference type="SUPFAM" id="SSF52743">
    <property type="entry name" value="Subtilisin-like"/>
    <property type="match status" value="1"/>
</dbReference>
<dbReference type="InterPro" id="IPR032815">
    <property type="entry name" value="S8_pro-domain"/>
</dbReference>
<dbReference type="PROSITE" id="PS51829">
    <property type="entry name" value="P_HOMO_B"/>
    <property type="match status" value="1"/>
</dbReference>
<keyword evidence="6 13" id="KW-0378">Hydrolase</keyword>
<evidence type="ECO:0000256" key="12">
    <source>
        <dbReference type="PIRSR" id="PIRSR615500-1"/>
    </source>
</evidence>
<feature type="active site" description="Charge relay system" evidence="12 13">
    <location>
        <position position="206"/>
    </location>
</feature>
<accession>A0A0N5BG04</accession>
<dbReference type="InterPro" id="IPR022398">
    <property type="entry name" value="Peptidase_S8_His-AS"/>
</dbReference>
<keyword evidence="4" id="KW-0165">Cleavage on pair of basic residues</keyword>
<evidence type="ECO:0000256" key="5">
    <source>
        <dbReference type="ARBA" id="ARBA00022729"/>
    </source>
</evidence>
<evidence type="ECO:0000256" key="13">
    <source>
        <dbReference type="PROSITE-ProRule" id="PRU01240"/>
    </source>
</evidence>
<evidence type="ECO:0000256" key="8">
    <source>
        <dbReference type="ARBA" id="ARBA00022837"/>
    </source>
</evidence>
<dbReference type="InterPro" id="IPR034182">
    <property type="entry name" value="Kexin/furin"/>
</dbReference>
<dbReference type="GO" id="GO:0000139">
    <property type="term" value="C:Golgi membrane"/>
    <property type="evidence" value="ECO:0007669"/>
    <property type="project" value="TreeGrafter"/>
</dbReference>
<keyword evidence="9" id="KW-0865">Zymogen</keyword>
<feature type="active site" description="Charge relay system" evidence="12 13">
    <location>
        <position position="419"/>
    </location>
</feature>
<dbReference type="InterPro" id="IPR015500">
    <property type="entry name" value="Peptidase_S8_subtilisin-rel"/>
</dbReference>
<evidence type="ECO:0000256" key="9">
    <source>
        <dbReference type="ARBA" id="ARBA00023145"/>
    </source>
</evidence>
<evidence type="ECO:0000256" key="2">
    <source>
        <dbReference type="ARBA" id="ARBA00005325"/>
    </source>
</evidence>
<organism evidence="16 17">
    <name type="scientific">Strongyloides papillosus</name>
    <name type="common">Intestinal threadworm</name>
    <dbReference type="NCBI Taxonomy" id="174720"/>
    <lineage>
        <taxon>Eukaryota</taxon>
        <taxon>Metazoa</taxon>
        <taxon>Ecdysozoa</taxon>
        <taxon>Nematoda</taxon>
        <taxon>Chromadorea</taxon>
        <taxon>Rhabditida</taxon>
        <taxon>Tylenchina</taxon>
        <taxon>Panagrolaimomorpha</taxon>
        <taxon>Strongyloidoidea</taxon>
        <taxon>Strongyloididae</taxon>
        <taxon>Strongyloides</taxon>
    </lineage>
</organism>
<evidence type="ECO:0000256" key="6">
    <source>
        <dbReference type="ARBA" id="ARBA00022801"/>
    </source>
</evidence>
<protein>
    <submittedName>
        <fullName evidence="17">P/Homo B domain-containing protein</fullName>
    </submittedName>
</protein>
<dbReference type="WBParaSite" id="SPAL_0000491200.1">
    <property type="protein sequence ID" value="SPAL_0000491200.1"/>
    <property type="gene ID" value="SPAL_0000491200"/>
</dbReference>
<dbReference type="PROSITE" id="PS00137">
    <property type="entry name" value="SUBTILASE_HIS"/>
    <property type="match status" value="1"/>
</dbReference>
<evidence type="ECO:0000313" key="17">
    <source>
        <dbReference type="WBParaSite" id="SPAL_0000491200.1"/>
    </source>
</evidence>
<evidence type="ECO:0000256" key="4">
    <source>
        <dbReference type="ARBA" id="ARBA00022685"/>
    </source>
</evidence>
<evidence type="ECO:0000256" key="3">
    <source>
        <dbReference type="ARBA" id="ARBA00022670"/>
    </source>
</evidence>
<keyword evidence="7 13" id="KW-0720">Serine protease</keyword>
<keyword evidence="16" id="KW-1185">Reference proteome</keyword>
<evidence type="ECO:0000256" key="10">
    <source>
        <dbReference type="ARBA" id="ARBA00023157"/>
    </source>
</evidence>
<evidence type="ECO:0000259" key="15">
    <source>
        <dbReference type="PROSITE" id="PS51829"/>
    </source>
</evidence>
<dbReference type="PROSITE" id="PS00138">
    <property type="entry name" value="SUBTILASE_SER"/>
    <property type="match status" value="1"/>
</dbReference>
<proteinExistence type="inferred from homology"/>
<dbReference type="InterPro" id="IPR038466">
    <property type="entry name" value="S8_pro-domain_sf"/>
</dbReference>
<dbReference type="GO" id="GO:0004252">
    <property type="term" value="F:serine-type endopeptidase activity"/>
    <property type="evidence" value="ECO:0007669"/>
    <property type="project" value="UniProtKB-UniRule"/>
</dbReference>
<comment type="cofactor">
    <cofactor evidence="1">
        <name>Ca(2+)</name>
        <dbReference type="ChEBI" id="CHEBI:29108"/>
    </cofactor>
</comment>
<sequence length="677" mass="75870">MSLPYFYSNRNLSNLSYCIIFLMLYCMVLKSTQDDLECPELSNNVACHDPIHTVLTLKKRDDKLAEDIASSHGMYIKGRPFLEASYFLEHKDNVHYRKKRSLIHELINNHPDVISITSDYLKKRVKRGYLYRNNLKPFNGPEYDEIHNIKKRYNNIHSIPTLPFKDPLYKDQWYLNGKIRNGYDMNVREAWLMGYSGKNISISILDDGIQIDHPDLAMNYDPLASTDINDGDDDPTPQNNGKNNHGTRCAGEVAAVANNNECGVGVAFKSKIGGIRMLDGPFSDAIEAAAFSFNQNHIDIYSASWGPQDDGKTFGGPGPRANQALYNGVKYGRNGKGNIFVWASGNGGLKQDSCSADGYITSIYTLSISSATYNNKVPWYLEECPSIIASTHSTAYDNQPGIVTVDAPKGCTKSHSGTSASAPIAAGVIALALEANPSLTWRDMQHIVLRTANPIPLLNNPGWSINGVGRRISSKFGYGLMDAGALVRLAKVWRNVPEQHLCTYKYKMPEPSPRTVNGRFQMNFTINVNGCDGGKPVLYLEHVQVISTIKYSKRGDLKLTLFSPKGTKSVILPIRPQDNNNDGIYKWPFLSVQMWGEDPRGTWTLMIESLTNDQKIGGIIYDWDLLLYGTEDPAQPTDPKYSPKTFPFYKDKKYQTLYESASETLMKLFNTLKKSFK</sequence>
<dbReference type="PROSITE" id="PS51892">
    <property type="entry name" value="SUBTILASE"/>
    <property type="match status" value="1"/>
</dbReference>
<evidence type="ECO:0000256" key="1">
    <source>
        <dbReference type="ARBA" id="ARBA00001913"/>
    </source>
</evidence>
<dbReference type="SUPFAM" id="SSF49785">
    <property type="entry name" value="Galactose-binding domain-like"/>
    <property type="match status" value="1"/>
</dbReference>
<keyword evidence="8" id="KW-0106">Calcium</keyword>
<dbReference type="GO" id="GO:0016485">
    <property type="term" value="P:protein processing"/>
    <property type="evidence" value="ECO:0007669"/>
    <property type="project" value="TreeGrafter"/>
</dbReference>
<feature type="region of interest" description="Disordered" evidence="14">
    <location>
        <begin position="222"/>
        <end position="246"/>
    </location>
</feature>
<dbReference type="InterPro" id="IPR036852">
    <property type="entry name" value="Peptidase_S8/S53_dom_sf"/>
</dbReference>
<dbReference type="Gene3D" id="2.60.120.260">
    <property type="entry name" value="Galactose-binding domain-like"/>
    <property type="match status" value="1"/>
</dbReference>
<dbReference type="Pfam" id="PF00082">
    <property type="entry name" value="Peptidase_S8"/>
    <property type="match status" value="1"/>
</dbReference>
<dbReference type="Gene3D" id="3.40.50.200">
    <property type="entry name" value="Peptidase S8/S53 domain"/>
    <property type="match status" value="1"/>
</dbReference>
<dbReference type="InterPro" id="IPR023828">
    <property type="entry name" value="Peptidase_S8_Ser-AS"/>
</dbReference>
<evidence type="ECO:0000313" key="16">
    <source>
        <dbReference type="Proteomes" id="UP000046392"/>
    </source>
</evidence>
<dbReference type="GO" id="GO:0005802">
    <property type="term" value="C:trans-Golgi network"/>
    <property type="evidence" value="ECO:0007669"/>
    <property type="project" value="TreeGrafter"/>
</dbReference>
<dbReference type="InterPro" id="IPR023827">
    <property type="entry name" value="Peptidase_S8_Asp-AS"/>
</dbReference>
<reference evidence="17" key="1">
    <citation type="submission" date="2017-02" db="UniProtKB">
        <authorList>
            <consortium name="WormBaseParasite"/>
        </authorList>
    </citation>
    <scope>IDENTIFICATION</scope>
</reference>
<evidence type="ECO:0000256" key="7">
    <source>
        <dbReference type="ARBA" id="ARBA00022825"/>
    </source>
</evidence>
<keyword evidence="3 13" id="KW-0645">Protease</keyword>
<dbReference type="FunFam" id="2.60.120.260:FF:000006">
    <property type="entry name" value="Proprotein convertase subtilisin/kexin type 5"/>
    <property type="match status" value="1"/>
</dbReference>
<dbReference type="Gene3D" id="3.30.70.850">
    <property type="entry name" value="Peptidase S8, pro-domain"/>
    <property type="match status" value="1"/>
</dbReference>
<keyword evidence="10" id="KW-1015">Disulfide bond</keyword>
<evidence type="ECO:0000256" key="14">
    <source>
        <dbReference type="SAM" id="MobiDB-lite"/>
    </source>
</evidence>
<dbReference type="PROSITE" id="PS00136">
    <property type="entry name" value="SUBTILASE_ASP"/>
    <property type="match status" value="1"/>
</dbReference>
<dbReference type="InterPro" id="IPR002884">
    <property type="entry name" value="P_dom"/>
</dbReference>